<reference evidence="11" key="1">
    <citation type="journal article" date="2014" name="Genome Announc.">
        <title>Draft genome sequence of the formaldehyde-resistant fungus Byssochlamys spectabilis No. 5 (anamorph Paecilomyces variotii No. 5) (NBRC109023).</title>
        <authorList>
            <person name="Oka T."/>
            <person name="Ekino K."/>
            <person name="Fukuda K."/>
            <person name="Nomura Y."/>
        </authorList>
    </citation>
    <scope>NUCLEOTIDE SEQUENCE [LARGE SCALE GENOMIC DNA]</scope>
    <source>
        <strain evidence="11">No. 5 / NBRC 109023</strain>
    </source>
</reference>
<proteinExistence type="inferred from homology"/>
<keyword evidence="11" id="KW-1185">Reference proteome</keyword>
<dbReference type="OrthoDB" id="6752799at2759"/>
<dbReference type="PROSITE" id="PS00105">
    <property type="entry name" value="AA_TRANSFER_CLASS_1"/>
    <property type="match status" value="1"/>
</dbReference>
<evidence type="ECO:0000259" key="9">
    <source>
        <dbReference type="Pfam" id="PF00155"/>
    </source>
</evidence>
<dbReference type="HOGENOM" id="CLU_032440_1_2_1"/>
<feature type="domain" description="Aminotransferase class I/classII large" evidence="9">
    <location>
        <begin position="83"/>
        <end position="436"/>
    </location>
</feature>
<feature type="region of interest" description="Disordered" evidence="8">
    <location>
        <begin position="1"/>
        <end position="47"/>
    </location>
</feature>
<evidence type="ECO:0000256" key="2">
    <source>
        <dbReference type="ARBA" id="ARBA00007441"/>
    </source>
</evidence>
<gene>
    <name evidence="10" type="ORF">PVAR5_4581</name>
</gene>
<evidence type="ECO:0000313" key="11">
    <source>
        <dbReference type="Proteomes" id="UP000018001"/>
    </source>
</evidence>
<comment type="caution">
    <text evidence="10">The sequence shown here is derived from an EMBL/GenBank/DDBJ whole genome shotgun (WGS) entry which is preliminary data.</text>
</comment>
<comment type="similarity">
    <text evidence="2">Belongs to the class-I pyridoxal-phosphate-dependent aminotransferase family.</text>
</comment>
<dbReference type="Pfam" id="PF00155">
    <property type="entry name" value="Aminotran_1_2"/>
    <property type="match status" value="1"/>
</dbReference>
<dbReference type="PANTHER" id="PTHR11879">
    <property type="entry name" value="ASPARTATE AMINOTRANSFERASE"/>
    <property type="match status" value="1"/>
</dbReference>
<sequence length="527" mass="57578">MTPPTTRPQGLSLQAMQSSLSTPAGQSSSTPSSATARDRLSQVSSHIMGSTSPSVFTAALVPKAPEDPLFGLMRAYRQDTSDKKVDLGIGAYRDNNAKPWILPVVKQADEILHRDPNLNHEYLPIAGLPEYTSAAQRLIFGATSPAIREKRVTTVQTISGTGAVHLGGLFLSRFHPIQPPPTVYVSNPTWANHNQIFSNVGLPVATYPYFSAKTKGLDIDGMLSTLREAAPGSIVLLHACAHNPTGVDPTQEQWKQIAAVIREKHHFTFFDTAYQGFASGDLARDAWSIRYFTELGLELCVAQSFAKNFGLYGERAGAFHFVSGAGPDAEASNQNIASQLAILQRSEISNPPAYGARIASLVLNDSKLFAQWEEDLRTMSGRIIEMRKGLRDRLEAKGTPGSWDHITSQIGMFSFTGLNPNQVQVLREKWHIYMVSLPFVDLLLHMALLHDAWTTVPLFPFHAGGPTPGAFPFSSLRHLRSLSRLNGAPPRFQALVTKNGRISMAGLNTHNIDYVAEAVDSVVRETA</sequence>
<dbReference type="InParanoid" id="V5FV53"/>
<dbReference type="EMBL" id="BAUL01000143">
    <property type="protein sequence ID" value="GAD95933.1"/>
    <property type="molecule type" value="Genomic_DNA"/>
</dbReference>
<name>V5FV53_BYSSN</name>
<dbReference type="InterPro" id="IPR000796">
    <property type="entry name" value="Asp_trans"/>
</dbReference>
<dbReference type="PRINTS" id="PR00799">
    <property type="entry name" value="TRANSAMINASE"/>
</dbReference>
<evidence type="ECO:0000256" key="1">
    <source>
        <dbReference type="ARBA" id="ARBA00001933"/>
    </source>
</evidence>
<protein>
    <recommendedName>
        <fullName evidence="7">Aspartate aminotransferase</fullName>
        <ecNumber evidence="7">2.6.1.1</ecNumber>
    </recommendedName>
</protein>
<dbReference type="GO" id="GO:0030170">
    <property type="term" value="F:pyridoxal phosphate binding"/>
    <property type="evidence" value="ECO:0007669"/>
    <property type="project" value="InterPro"/>
</dbReference>
<dbReference type="eggNOG" id="KOG1412">
    <property type="taxonomic scope" value="Eukaryota"/>
</dbReference>
<accession>V5FV53</accession>
<evidence type="ECO:0000256" key="5">
    <source>
        <dbReference type="ARBA" id="ARBA00022679"/>
    </source>
</evidence>
<dbReference type="Gene3D" id="3.90.1150.10">
    <property type="entry name" value="Aspartate Aminotransferase, domain 1"/>
    <property type="match status" value="2"/>
</dbReference>
<keyword evidence="4 7" id="KW-0032">Aminotransferase</keyword>
<comment type="catalytic activity">
    <reaction evidence="7">
        <text>L-aspartate + 2-oxoglutarate = oxaloacetate + L-glutamate</text>
        <dbReference type="Rhea" id="RHEA:21824"/>
        <dbReference type="ChEBI" id="CHEBI:16452"/>
        <dbReference type="ChEBI" id="CHEBI:16810"/>
        <dbReference type="ChEBI" id="CHEBI:29985"/>
        <dbReference type="ChEBI" id="CHEBI:29991"/>
        <dbReference type="EC" id="2.6.1.1"/>
    </reaction>
</comment>
<dbReference type="NCBIfam" id="NF006719">
    <property type="entry name" value="PRK09257.1"/>
    <property type="match status" value="1"/>
</dbReference>
<dbReference type="InterPro" id="IPR004838">
    <property type="entry name" value="NHTrfase_class1_PyrdxlP-BS"/>
</dbReference>
<dbReference type="InterPro" id="IPR015421">
    <property type="entry name" value="PyrdxlP-dep_Trfase_major"/>
</dbReference>
<dbReference type="CDD" id="cd00609">
    <property type="entry name" value="AAT_like"/>
    <property type="match status" value="1"/>
</dbReference>
<dbReference type="Proteomes" id="UP000018001">
    <property type="component" value="Unassembled WGS sequence"/>
</dbReference>
<dbReference type="Gene3D" id="3.40.640.10">
    <property type="entry name" value="Type I PLP-dependent aspartate aminotransferase-like (Major domain)"/>
    <property type="match status" value="1"/>
</dbReference>
<evidence type="ECO:0000313" key="10">
    <source>
        <dbReference type="EMBL" id="GAD95933.1"/>
    </source>
</evidence>
<dbReference type="SUPFAM" id="SSF53383">
    <property type="entry name" value="PLP-dependent transferases"/>
    <property type="match status" value="1"/>
</dbReference>
<dbReference type="GO" id="GO:0005829">
    <property type="term" value="C:cytosol"/>
    <property type="evidence" value="ECO:0007669"/>
    <property type="project" value="TreeGrafter"/>
</dbReference>
<comment type="cofactor">
    <cofactor evidence="1">
        <name>pyridoxal 5'-phosphate</name>
        <dbReference type="ChEBI" id="CHEBI:597326"/>
    </cofactor>
</comment>
<dbReference type="InterPro" id="IPR015424">
    <property type="entry name" value="PyrdxlP-dep_Trfase"/>
</dbReference>
<organism evidence="10 11">
    <name type="scientific">Byssochlamys spectabilis (strain No. 5 / NBRC 109023)</name>
    <name type="common">Paecilomyces variotii</name>
    <dbReference type="NCBI Taxonomy" id="1356009"/>
    <lineage>
        <taxon>Eukaryota</taxon>
        <taxon>Fungi</taxon>
        <taxon>Dikarya</taxon>
        <taxon>Ascomycota</taxon>
        <taxon>Pezizomycotina</taxon>
        <taxon>Eurotiomycetes</taxon>
        <taxon>Eurotiomycetidae</taxon>
        <taxon>Eurotiales</taxon>
        <taxon>Thermoascaceae</taxon>
        <taxon>Paecilomyces</taxon>
    </lineage>
</organism>
<dbReference type="FunCoup" id="V5FV53">
    <property type="interactions" value="823"/>
</dbReference>
<evidence type="ECO:0000256" key="6">
    <source>
        <dbReference type="ARBA" id="ARBA00022898"/>
    </source>
</evidence>
<feature type="compositionally biased region" description="Polar residues" evidence="8">
    <location>
        <begin position="7"/>
        <end position="47"/>
    </location>
</feature>
<dbReference type="GO" id="GO:0006532">
    <property type="term" value="P:aspartate biosynthetic process"/>
    <property type="evidence" value="ECO:0007669"/>
    <property type="project" value="TreeGrafter"/>
</dbReference>
<dbReference type="GO" id="GO:0004069">
    <property type="term" value="F:L-aspartate:2-oxoglutarate aminotransferase activity"/>
    <property type="evidence" value="ECO:0007669"/>
    <property type="project" value="UniProtKB-EC"/>
</dbReference>
<evidence type="ECO:0000256" key="7">
    <source>
        <dbReference type="RuleBase" id="RU000480"/>
    </source>
</evidence>
<dbReference type="EC" id="2.6.1.1" evidence="7"/>
<dbReference type="InterPro" id="IPR015422">
    <property type="entry name" value="PyrdxlP-dep_Trfase_small"/>
</dbReference>
<dbReference type="PANTHER" id="PTHR11879:SF55">
    <property type="entry name" value="GLUTAMATE OXALOACETATE TRANSAMINASE 1, ISOFORM B"/>
    <property type="match status" value="1"/>
</dbReference>
<keyword evidence="5 7" id="KW-0808">Transferase</keyword>
<dbReference type="AlphaFoldDB" id="V5FV53"/>
<evidence type="ECO:0000256" key="4">
    <source>
        <dbReference type="ARBA" id="ARBA00022576"/>
    </source>
</evidence>
<dbReference type="FunFam" id="3.40.640.10:FF:000064">
    <property type="entry name" value="Aspartate aminotransferase"/>
    <property type="match status" value="1"/>
</dbReference>
<evidence type="ECO:0000256" key="3">
    <source>
        <dbReference type="ARBA" id="ARBA00011738"/>
    </source>
</evidence>
<evidence type="ECO:0000256" key="8">
    <source>
        <dbReference type="SAM" id="MobiDB-lite"/>
    </source>
</evidence>
<comment type="subunit">
    <text evidence="3 7">Homodimer.</text>
</comment>
<keyword evidence="6" id="KW-0663">Pyridoxal phosphate</keyword>
<comment type="miscellaneous">
    <text evidence="7">In eukaryotes there are cytoplasmic, mitochondrial and chloroplastic isozymes.</text>
</comment>
<dbReference type="InterPro" id="IPR004839">
    <property type="entry name" value="Aminotransferase_I/II_large"/>
</dbReference>